<keyword evidence="5" id="KW-0808">Transferase</keyword>
<feature type="transmembrane region" description="Helical" evidence="9">
    <location>
        <begin position="104"/>
        <end position="123"/>
    </location>
</feature>
<comment type="caution">
    <text evidence="10">The sequence shown here is derived from an EMBL/GenBank/DDBJ whole genome shotgun (WGS) entry which is preliminary data.</text>
</comment>
<dbReference type="InterPro" id="IPR004657">
    <property type="entry name" value="MenA"/>
</dbReference>
<comment type="pathway">
    <text evidence="2">Quinol/quinone metabolism; menaquinone biosynthesis.</text>
</comment>
<reference evidence="10" key="1">
    <citation type="submission" date="2020-06" db="EMBL/GenBank/DDBJ databases">
        <authorList>
            <consortium name="Plant Systems Biology data submission"/>
        </authorList>
    </citation>
    <scope>NUCLEOTIDE SEQUENCE</scope>
    <source>
        <strain evidence="10">D6</strain>
    </source>
</reference>
<keyword evidence="8 9" id="KW-0472">Membrane</keyword>
<protein>
    <submittedName>
        <fullName evidence="10">Naphthoate octaprenyltransferase</fullName>
    </submittedName>
</protein>
<dbReference type="PIRSF" id="PIRSF005355">
    <property type="entry name" value="UBIAD1"/>
    <property type="match status" value="1"/>
</dbReference>
<evidence type="ECO:0000256" key="8">
    <source>
        <dbReference type="ARBA" id="ARBA00023136"/>
    </source>
</evidence>
<comment type="subcellular location">
    <subcellularLocation>
        <location evidence="1">Membrane</location>
        <topology evidence="1">Multi-pass membrane protein</topology>
    </subcellularLocation>
</comment>
<dbReference type="OrthoDB" id="203513at2759"/>
<keyword evidence="4" id="KW-1003">Cell membrane</keyword>
<evidence type="ECO:0000256" key="7">
    <source>
        <dbReference type="ARBA" id="ARBA00022989"/>
    </source>
</evidence>
<dbReference type="HAMAP" id="MF_01937">
    <property type="entry name" value="MenA_1"/>
    <property type="match status" value="1"/>
</dbReference>
<dbReference type="Pfam" id="PF01040">
    <property type="entry name" value="UbiA"/>
    <property type="match status" value="1"/>
</dbReference>
<evidence type="ECO:0000256" key="2">
    <source>
        <dbReference type="ARBA" id="ARBA00004863"/>
    </source>
</evidence>
<dbReference type="InterPro" id="IPR026046">
    <property type="entry name" value="UBIAD1"/>
</dbReference>
<sequence>MVAISQKSMVQRPPMWKVWLVAARPHTLTAAIAPCIVGSCVAFSETGHFPTQITSLWTLFCIFVQLGTNLHNDYADFVKGADTDARVGQARATQKGWLTPQQTAMGATAVLMGNLIIGLYFLWELKKHGKNNKIDWLFLCIVISSIFNAFAYTGGPYPLGYIGLGDFSIGYSGLGDIFVFLYFGCVATIAIPYLYHRTVVNPSESVADALHYLLLNPQKPTMPLAATAVGLMATNILVVNNLRDRHTDIHAGKRTLAVRLGGTFCRVQYTLQALASYLLVLLDYTLHEQLQQDQQQQQPEIKYIRLLPLLSLPLARKEIEAIWNTDGKALNSHVGKTALLELVFCILLGVALVKAA</sequence>
<dbReference type="PANTHER" id="PTHR13929">
    <property type="entry name" value="1,4-DIHYDROXY-2-NAPHTHOATE OCTAPRENYLTRANSFERASE"/>
    <property type="match status" value="1"/>
</dbReference>
<gene>
    <name evidence="10" type="ORF">SEMRO_143_G066730.1</name>
</gene>
<organism evidence="10 11">
    <name type="scientific">Seminavis robusta</name>
    <dbReference type="NCBI Taxonomy" id="568900"/>
    <lineage>
        <taxon>Eukaryota</taxon>
        <taxon>Sar</taxon>
        <taxon>Stramenopiles</taxon>
        <taxon>Ochrophyta</taxon>
        <taxon>Bacillariophyta</taxon>
        <taxon>Bacillariophyceae</taxon>
        <taxon>Bacillariophycidae</taxon>
        <taxon>Naviculales</taxon>
        <taxon>Naviculaceae</taxon>
        <taxon>Seminavis</taxon>
    </lineage>
</organism>
<evidence type="ECO:0000256" key="4">
    <source>
        <dbReference type="ARBA" id="ARBA00022475"/>
    </source>
</evidence>
<evidence type="ECO:0000313" key="11">
    <source>
        <dbReference type="Proteomes" id="UP001153069"/>
    </source>
</evidence>
<keyword evidence="3" id="KW-0474">Menaquinone biosynthesis</keyword>
<accession>A0A9N8DMX5</accession>
<feature type="transmembrane region" description="Helical" evidence="9">
    <location>
        <begin position="135"/>
        <end position="157"/>
    </location>
</feature>
<dbReference type="InterPro" id="IPR044878">
    <property type="entry name" value="UbiA_sf"/>
</dbReference>
<dbReference type="Gene3D" id="1.10.357.140">
    <property type="entry name" value="UbiA prenyltransferase"/>
    <property type="match status" value="1"/>
</dbReference>
<dbReference type="EMBL" id="CAICTM010000142">
    <property type="protein sequence ID" value="CAB9502699.1"/>
    <property type="molecule type" value="Genomic_DNA"/>
</dbReference>
<dbReference type="NCBIfam" id="TIGR00751">
    <property type="entry name" value="menA"/>
    <property type="match status" value="1"/>
</dbReference>
<keyword evidence="7 9" id="KW-1133">Transmembrane helix</keyword>
<evidence type="ECO:0000256" key="3">
    <source>
        <dbReference type="ARBA" id="ARBA00022428"/>
    </source>
</evidence>
<proteinExistence type="inferred from homology"/>
<name>A0A9N8DMX5_9STRA</name>
<dbReference type="PANTHER" id="PTHR13929:SF0">
    <property type="entry name" value="UBIA PRENYLTRANSFERASE DOMAIN-CONTAINING PROTEIN 1"/>
    <property type="match status" value="1"/>
</dbReference>
<feature type="transmembrane region" description="Helical" evidence="9">
    <location>
        <begin position="177"/>
        <end position="195"/>
    </location>
</feature>
<evidence type="ECO:0000256" key="9">
    <source>
        <dbReference type="SAM" id="Phobius"/>
    </source>
</evidence>
<dbReference type="GO" id="GO:0042371">
    <property type="term" value="P:vitamin K biosynthetic process"/>
    <property type="evidence" value="ECO:0007669"/>
    <property type="project" value="TreeGrafter"/>
</dbReference>
<evidence type="ECO:0000313" key="10">
    <source>
        <dbReference type="EMBL" id="CAB9502699.1"/>
    </source>
</evidence>
<keyword evidence="11" id="KW-1185">Reference proteome</keyword>
<dbReference type="Proteomes" id="UP001153069">
    <property type="component" value="Unassembled WGS sequence"/>
</dbReference>
<dbReference type="InterPro" id="IPR000537">
    <property type="entry name" value="UbiA_prenyltransferase"/>
</dbReference>
<evidence type="ECO:0000256" key="1">
    <source>
        <dbReference type="ARBA" id="ARBA00004141"/>
    </source>
</evidence>
<dbReference type="CDD" id="cd13962">
    <property type="entry name" value="PT_UbiA_UBIAD1"/>
    <property type="match status" value="1"/>
</dbReference>
<dbReference type="GO" id="GO:0016020">
    <property type="term" value="C:membrane"/>
    <property type="evidence" value="ECO:0007669"/>
    <property type="project" value="UniProtKB-SubCell"/>
</dbReference>
<dbReference type="AlphaFoldDB" id="A0A9N8DMX5"/>
<evidence type="ECO:0000256" key="6">
    <source>
        <dbReference type="ARBA" id="ARBA00022692"/>
    </source>
</evidence>
<keyword evidence="6 9" id="KW-0812">Transmembrane</keyword>
<evidence type="ECO:0000256" key="5">
    <source>
        <dbReference type="ARBA" id="ARBA00022679"/>
    </source>
</evidence>
<dbReference type="GO" id="GO:0046428">
    <property type="term" value="F:1,4-dihydroxy-2-naphthoate polyprenyltransferase activity"/>
    <property type="evidence" value="ECO:0007669"/>
    <property type="project" value="InterPro"/>
</dbReference>
<dbReference type="GO" id="GO:0009234">
    <property type="term" value="P:menaquinone biosynthetic process"/>
    <property type="evidence" value="ECO:0007669"/>
    <property type="project" value="UniProtKB-KW"/>
</dbReference>